<evidence type="ECO:0000256" key="1">
    <source>
        <dbReference type="ARBA" id="ARBA00023015"/>
    </source>
</evidence>
<dbReference type="CDD" id="cd07377">
    <property type="entry name" value="WHTH_GntR"/>
    <property type="match status" value="1"/>
</dbReference>
<keyword evidence="7" id="KW-1185">Reference proteome</keyword>
<dbReference type="PANTHER" id="PTHR43537:SF5">
    <property type="entry name" value="UXU OPERON TRANSCRIPTIONAL REGULATOR"/>
    <property type="match status" value="1"/>
</dbReference>
<dbReference type="Gene3D" id="1.10.10.10">
    <property type="entry name" value="Winged helix-like DNA-binding domain superfamily/Winged helix DNA-binding domain"/>
    <property type="match status" value="1"/>
</dbReference>
<dbReference type="GO" id="GO:0003700">
    <property type="term" value="F:DNA-binding transcription factor activity"/>
    <property type="evidence" value="ECO:0007669"/>
    <property type="project" value="InterPro"/>
</dbReference>
<dbReference type="InterPro" id="IPR008920">
    <property type="entry name" value="TF_FadR/GntR_C"/>
</dbReference>
<dbReference type="Pfam" id="PF07729">
    <property type="entry name" value="FCD"/>
    <property type="match status" value="1"/>
</dbReference>
<dbReference type="Gene3D" id="1.20.120.530">
    <property type="entry name" value="GntR ligand-binding domain-like"/>
    <property type="match status" value="1"/>
</dbReference>
<organism evidence="6 7">
    <name type="scientific">Silvibacterium bohemicum</name>
    <dbReference type="NCBI Taxonomy" id="1577686"/>
    <lineage>
        <taxon>Bacteria</taxon>
        <taxon>Pseudomonadati</taxon>
        <taxon>Acidobacteriota</taxon>
        <taxon>Terriglobia</taxon>
        <taxon>Terriglobales</taxon>
        <taxon>Acidobacteriaceae</taxon>
        <taxon>Silvibacterium</taxon>
    </lineage>
</organism>
<evidence type="ECO:0000256" key="2">
    <source>
        <dbReference type="ARBA" id="ARBA00023125"/>
    </source>
</evidence>
<dbReference type="SUPFAM" id="SSF48008">
    <property type="entry name" value="GntR ligand-binding domain-like"/>
    <property type="match status" value="1"/>
</dbReference>
<feature type="region of interest" description="Disordered" evidence="4">
    <location>
        <begin position="209"/>
        <end position="255"/>
    </location>
</feature>
<evidence type="ECO:0000313" key="7">
    <source>
        <dbReference type="Proteomes" id="UP000538666"/>
    </source>
</evidence>
<keyword evidence="2" id="KW-0238">DNA-binding</keyword>
<dbReference type="PROSITE" id="PS50949">
    <property type="entry name" value="HTH_GNTR"/>
    <property type="match status" value="1"/>
</dbReference>
<evidence type="ECO:0000259" key="5">
    <source>
        <dbReference type="PROSITE" id="PS50949"/>
    </source>
</evidence>
<evidence type="ECO:0000256" key="4">
    <source>
        <dbReference type="SAM" id="MobiDB-lite"/>
    </source>
</evidence>
<dbReference type="GO" id="GO:0003677">
    <property type="term" value="F:DNA binding"/>
    <property type="evidence" value="ECO:0007669"/>
    <property type="project" value="UniProtKB-KW"/>
</dbReference>
<proteinExistence type="predicted"/>
<protein>
    <submittedName>
        <fullName evidence="6">GntR family transcriptional repressor for pyruvate dehydrogenase complex</fullName>
    </submittedName>
</protein>
<dbReference type="InterPro" id="IPR036388">
    <property type="entry name" value="WH-like_DNA-bd_sf"/>
</dbReference>
<keyword evidence="1" id="KW-0805">Transcription regulation</keyword>
<evidence type="ECO:0000313" key="6">
    <source>
        <dbReference type="EMBL" id="MBB6145331.1"/>
    </source>
</evidence>
<dbReference type="InterPro" id="IPR036390">
    <property type="entry name" value="WH_DNA-bd_sf"/>
</dbReference>
<dbReference type="OrthoDB" id="9799482at2"/>
<comment type="caution">
    <text evidence="6">The sequence shown here is derived from an EMBL/GenBank/DDBJ whole genome shotgun (WGS) entry which is preliminary data.</text>
</comment>
<dbReference type="EMBL" id="JACHEK010000006">
    <property type="protein sequence ID" value="MBB6145331.1"/>
    <property type="molecule type" value="Genomic_DNA"/>
</dbReference>
<feature type="domain" description="HTH gntR-type" evidence="5">
    <location>
        <begin position="11"/>
        <end position="79"/>
    </location>
</feature>
<name>A0A841K2E2_9BACT</name>
<evidence type="ECO:0000256" key="3">
    <source>
        <dbReference type="ARBA" id="ARBA00023163"/>
    </source>
</evidence>
<accession>A0A841K2E2</accession>
<reference evidence="6 7" key="1">
    <citation type="submission" date="2020-08" db="EMBL/GenBank/DDBJ databases">
        <title>Genomic Encyclopedia of Type Strains, Phase IV (KMG-IV): sequencing the most valuable type-strain genomes for metagenomic binning, comparative biology and taxonomic classification.</title>
        <authorList>
            <person name="Goeker M."/>
        </authorList>
    </citation>
    <scope>NUCLEOTIDE SEQUENCE [LARGE SCALE GENOMIC DNA]</scope>
    <source>
        <strain evidence="6 7">DSM 103733</strain>
    </source>
</reference>
<gene>
    <name evidence="6" type="ORF">HNQ77_003289</name>
</gene>
<sequence length="255" mass="28337">MPGQKQDVSDTHRTMQVVNHITSLIENGSLQPGDKIPPEREFARALKISRASLRTGIGYLAAMGVMKVRHGVGTFVAEGPAQFGKSSFSLMGALHGFQPWQMFEARVILESNLAALAAERGREEHHTALAEEVAEMYAAVDAPSEYLIHDVLFHRIIAQASGNPILAALMETITSAMYEKRRKTAERSRDLRESAEMHREIYRAIRTRKPEEARSAMEQHLRMAETAQGLERPASKQNGQGVAKRRNSPHKTTSA</sequence>
<dbReference type="SMART" id="SM00345">
    <property type="entry name" value="HTH_GNTR"/>
    <property type="match status" value="1"/>
</dbReference>
<keyword evidence="6" id="KW-0670">Pyruvate</keyword>
<dbReference type="PANTHER" id="PTHR43537">
    <property type="entry name" value="TRANSCRIPTIONAL REGULATOR, GNTR FAMILY"/>
    <property type="match status" value="1"/>
</dbReference>
<keyword evidence="3" id="KW-0804">Transcription</keyword>
<dbReference type="InterPro" id="IPR000524">
    <property type="entry name" value="Tscrpt_reg_HTH_GntR"/>
</dbReference>
<dbReference type="SMART" id="SM00895">
    <property type="entry name" value="FCD"/>
    <property type="match status" value="1"/>
</dbReference>
<dbReference type="InterPro" id="IPR011711">
    <property type="entry name" value="GntR_C"/>
</dbReference>
<dbReference type="Proteomes" id="UP000538666">
    <property type="component" value="Unassembled WGS sequence"/>
</dbReference>
<dbReference type="Pfam" id="PF00392">
    <property type="entry name" value="GntR"/>
    <property type="match status" value="1"/>
</dbReference>
<dbReference type="AlphaFoldDB" id="A0A841K2E2"/>
<dbReference type="RefSeq" id="WP_050061573.1">
    <property type="nucleotide sequence ID" value="NZ_JACHEK010000006.1"/>
</dbReference>
<feature type="compositionally biased region" description="Basic and acidic residues" evidence="4">
    <location>
        <begin position="209"/>
        <end position="223"/>
    </location>
</feature>
<dbReference type="SUPFAM" id="SSF46785">
    <property type="entry name" value="Winged helix' DNA-binding domain"/>
    <property type="match status" value="1"/>
</dbReference>